<name>A0A6H5HEI7_9HEMI</name>
<keyword evidence="3" id="KW-1185">Reference proteome</keyword>
<evidence type="ECO:0000313" key="2">
    <source>
        <dbReference type="EMBL" id="CAB0015693.1"/>
    </source>
</evidence>
<accession>A0A6H5HEI7</accession>
<sequence>MSRSLPFADICLLSVLPAPGSGRASIIASDGHDTGSYSDVELQSRLGDFNLKSEKPSGKILKMIIDERRQIFRFKPQLCIYDGLPDDPKSPTMSAFKKQVKTSLGSPENRAKMGKGF</sequence>
<dbReference type="EMBL" id="CADCXU010029362">
    <property type="protein sequence ID" value="CAB0015693.1"/>
    <property type="molecule type" value="Genomic_DNA"/>
</dbReference>
<reference evidence="2 3" key="1">
    <citation type="submission" date="2020-02" db="EMBL/GenBank/DDBJ databases">
        <authorList>
            <person name="Ferguson B K."/>
        </authorList>
    </citation>
    <scope>NUCLEOTIDE SEQUENCE [LARGE SCALE GENOMIC DNA]</scope>
</reference>
<dbReference type="AlphaFoldDB" id="A0A6H5HEI7"/>
<proteinExistence type="predicted"/>
<protein>
    <submittedName>
        <fullName evidence="2">Uncharacterized protein</fullName>
    </submittedName>
</protein>
<evidence type="ECO:0000256" key="1">
    <source>
        <dbReference type="SAM" id="MobiDB-lite"/>
    </source>
</evidence>
<feature type="region of interest" description="Disordered" evidence="1">
    <location>
        <begin position="91"/>
        <end position="117"/>
    </location>
</feature>
<evidence type="ECO:0000313" key="3">
    <source>
        <dbReference type="Proteomes" id="UP000479000"/>
    </source>
</evidence>
<gene>
    <name evidence="2" type="ORF">NTEN_LOCUS20033</name>
</gene>
<dbReference type="Proteomes" id="UP000479000">
    <property type="component" value="Unassembled WGS sequence"/>
</dbReference>
<organism evidence="2 3">
    <name type="scientific">Nesidiocoris tenuis</name>
    <dbReference type="NCBI Taxonomy" id="355587"/>
    <lineage>
        <taxon>Eukaryota</taxon>
        <taxon>Metazoa</taxon>
        <taxon>Ecdysozoa</taxon>
        <taxon>Arthropoda</taxon>
        <taxon>Hexapoda</taxon>
        <taxon>Insecta</taxon>
        <taxon>Pterygota</taxon>
        <taxon>Neoptera</taxon>
        <taxon>Paraneoptera</taxon>
        <taxon>Hemiptera</taxon>
        <taxon>Heteroptera</taxon>
        <taxon>Panheteroptera</taxon>
        <taxon>Cimicomorpha</taxon>
        <taxon>Miridae</taxon>
        <taxon>Dicyphina</taxon>
        <taxon>Nesidiocoris</taxon>
    </lineage>
</organism>